<name>A0A9D6V7H1_9BACT</name>
<accession>A0A9D6V7H1</accession>
<dbReference type="SUPFAM" id="SSF49265">
    <property type="entry name" value="Fibronectin type III"/>
    <property type="match status" value="1"/>
</dbReference>
<evidence type="ECO:0000259" key="2">
    <source>
        <dbReference type="PROSITE" id="PS50853"/>
    </source>
</evidence>
<dbReference type="AlphaFoldDB" id="A0A9D6V7H1"/>
<dbReference type="SMART" id="SM00060">
    <property type="entry name" value="FN3"/>
    <property type="match status" value="3"/>
</dbReference>
<dbReference type="CDD" id="cd00063">
    <property type="entry name" value="FN3"/>
    <property type="match status" value="1"/>
</dbReference>
<dbReference type="InterPro" id="IPR036116">
    <property type="entry name" value="FN3_sf"/>
</dbReference>
<protein>
    <recommendedName>
        <fullName evidence="2">Fibronectin type-III domain-containing protein</fullName>
    </recommendedName>
</protein>
<evidence type="ECO:0000313" key="3">
    <source>
        <dbReference type="EMBL" id="MBI5250447.1"/>
    </source>
</evidence>
<feature type="domain" description="Fibronectin type-III" evidence="2">
    <location>
        <begin position="153"/>
        <end position="257"/>
    </location>
</feature>
<dbReference type="InterPro" id="IPR003961">
    <property type="entry name" value="FN3_dom"/>
</dbReference>
<evidence type="ECO:0000256" key="1">
    <source>
        <dbReference type="SAM" id="MobiDB-lite"/>
    </source>
</evidence>
<sequence length="348" mass="38703">MRGTGSAFTFIIVISCLVAGCGYKTNPRPAAATLPGEVGPVDAFAYPDRIVLRWDVPLANTDGSAFKDISGFKVFRAMRKIGEECEKCEYDRKPHANVDFQRATNAEIAEGKVLYTDKDINSGNAYTYSVNVYNLRGRESRPSADVTVAFDDPPKSPENLYADIAAGGIVLEWTTPAEKEGIQGYRVYRGSTGNPEEMKPIGTTRADEASFVDKTVEKEKTYHYMVRSVKMNNFISMESRPSSIVRVIVPVEHTDPPANVKAEAMPGGMRVHWDRAAIPGKEVRYNVYRSEGNKPTEKINTEPVRESWLVDRKIRKGMTYGYAVTAFPEGKPDYESSRSVTPAVRYNP</sequence>
<organism evidence="3 4">
    <name type="scientific">Desulfomonile tiedjei</name>
    <dbReference type="NCBI Taxonomy" id="2358"/>
    <lineage>
        <taxon>Bacteria</taxon>
        <taxon>Pseudomonadati</taxon>
        <taxon>Thermodesulfobacteriota</taxon>
        <taxon>Desulfomonilia</taxon>
        <taxon>Desulfomonilales</taxon>
        <taxon>Desulfomonilaceae</taxon>
        <taxon>Desulfomonile</taxon>
    </lineage>
</organism>
<dbReference type="Proteomes" id="UP000807825">
    <property type="component" value="Unassembled WGS sequence"/>
</dbReference>
<dbReference type="PROSITE" id="PS50853">
    <property type="entry name" value="FN3"/>
    <property type="match status" value="1"/>
</dbReference>
<dbReference type="InterPro" id="IPR013783">
    <property type="entry name" value="Ig-like_fold"/>
</dbReference>
<dbReference type="EMBL" id="JACRDE010000346">
    <property type="protein sequence ID" value="MBI5250447.1"/>
    <property type="molecule type" value="Genomic_DNA"/>
</dbReference>
<feature type="region of interest" description="Disordered" evidence="1">
    <location>
        <begin position="329"/>
        <end position="348"/>
    </location>
</feature>
<proteinExistence type="predicted"/>
<reference evidence="3" key="1">
    <citation type="submission" date="2020-07" db="EMBL/GenBank/DDBJ databases">
        <title>Huge and variable diversity of episymbiotic CPR bacteria and DPANN archaea in groundwater ecosystems.</title>
        <authorList>
            <person name="He C.Y."/>
            <person name="Keren R."/>
            <person name="Whittaker M."/>
            <person name="Farag I.F."/>
            <person name="Doudna J."/>
            <person name="Cate J.H.D."/>
            <person name="Banfield J.F."/>
        </authorList>
    </citation>
    <scope>NUCLEOTIDE SEQUENCE</scope>
    <source>
        <strain evidence="3">NC_groundwater_1664_Pr3_B-0.1um_52_9</strain>
    </source>
</reference>
<dbReference type="Gene3D" id="2.60.40.10">
    <property type="entry name" value="Immunoglobulins"/>
    <property type="match status" value="3"/>
</dbReference>
<dbReference type="PROSITE" id="PS51257">
    <property type="entry name" value="PROKAR_LIPOPROTEIN"/>
    <property type="match status" value="1"/>
</dbReference>
<evidence type="ECO:0000313" key="4">
    <source>
        <dbReference type="Proteomes" id="UP000807825"/>
    </source>
</evidence>
<gene>
    <name evidence="3" type="ORF">HY912_13220</name>
</gene>
<comment type="caution">
    <text evidence="3">The sequence shown here is derived from an EMBL/GenBank/DDBJ whole genome shotgun (WGS) entry which is preliminary data.</text>
</comment>